<dbReference type="GO" id="GO:0003700">
    <property type="term" value="F:DNA-binding transcription factor activity"/>
    <property type="evidence" value="ECO:0007669"/>
    <property type="project" value="InterPro"/>
</dbReference>
<evidence type="ECO:0000313" key="6">
    <source>
        <dbReference type="EMBL" id="MBD1378948.1"/>
    </source>
</evidence>
<keyword evidence="4" id="KW-1133">Transmembrane helix</keyword>
<keyword evidence="4" id="KW-0472">Membrane</keyword>
<dbReference type="PANTHER" id="PTHR43280">
    <property type="entry name" value="ARAC-FAMILY TRANSCRIPTIONAL REGULATOR"/>
    <property type="match status" value="1"/>
</dbReference>
<comment type="caution">
    <text evidence="6">The sequence shown here is derived from an EMBL/GenBank/DDBJ whole genome shotgun (WGS) entry which is preliminary data.</text>
</comment>
<evidence type="ECO:0000256" key="1">
    <source>
        <dbReference type="ARBA" id="ARBA00023015"/>
    </source>
</evidence>
<keyword evidence="1" id="KW-0805">Transcription regulation</keyword>
<dbReference type="Gene3D" id="1.10.10.60">
    <property type="entry name" value="Homeodomain-like"/>
    <property type="match status" value="2"/>
</dbReference>
<feature type="transmembrane region" description="Helical" evidence="4">
    <location>
        <begin position="12"/>
        <end position="35"/>
    </location>
</feature>
<evidence type="ECO:0000259" key="5">
    <source>
        <dbReference type="PROSITE" id="PS01124"/>
    </source>
</evidence>
<dbReference type="InterPro" id="IPR018062">
    <property type="entry name" value="HTH_AraC-typ_CS"/>
</dbReference>
<keyword evidence="2" id="KW-0238">DNA-binding</keyword>
<evidence type="ECO:0000256" key="2">
    <source>
        <dbReference type="ARBA" id="ARBA00023125"/>
    </source>
</evidence>
<evidence type="ECO:0000256" key="4">
    <source>
        <dbReference type="SAM" id="Phobius"/>
    </source>
</evidence>
<feature type="domain" description="HTH araC/xylS-type" evidence="5">
    <location>
        <begin position="653"/>
        <end position="750"/>
    </location>
</feature>
<reference evidence="6" key="1">
    <citation type="submission" date="2020-09" db="EMBL/GenBank/DDBJ databases">
        <title>A novel bacterium of genus Bacillus, isolated from South China Sea.</title>
        <authorList>
            <person name="Huang H."/>
            <person name="Mo K."/>
            <person name="Hu Y."/>
        </authorList>
    </citation>
    <scope>NUCLEOTIDE SEQUENCE</scope>
    <source>
        <strain evidence="6">IB182487</strain>
    </source>
</reference>
<dbReference type="PANTHER" id="PTHR43280:SF28">
    <property type="entry name" value="HTH-TYPE TRANSCRIPTIONAL ACTIVATOR RHAS"/>
    <property type="match status" value="1"/>
</dbReference>
<evidence type="ECO:0000256" key="3">
    <source>
        <dbReference type="ARBA" id="ARBA00023163"/>
    </source>
</evidence>
<feature type="transmembrane region" description="Helical" evidence="4">
    <location>
        <begin position="287"/>
        <end position="307"/>
    </location>
</feature>
<dbReference type="GO" id="GO:0043565">
    <property type="term" value="F:sequence-specific DNA binding"/>
    <property type="evidence" value="ECO:0007669"/>
    <property type="project" value="InterPro"/>
</dbReference>
<keyword evidence="4" id="KW-0812">Transmembrane</keyword>
<dbReference type="Gene3D" id="3.30.450.20">
    <property type="entry name" value="PAS domain"/>
    <property type="match status" value="1"/>
</dbReference>
<dbReference type="Pfam" id="PF17853">
    <property type="entry name" value="GGDEF_2"/>
    <property type="match status" value="1"/>
</dbReference>
<accession>A0A926RUU5</accession>
<name>A0A926RUU5_9BACI</name>
<keyword evidence="7" id="KW-1185">Reference proteome</keyword>
<dbReference type="SMART" id="SM00342">
    <property type="entry name" value="HTH_ARAC"/>
    <property type="match status" value="1"/>
</dbReference>
<evidence type="ECO:0000313" key="7">
    <source>
        <dbReference type="Proteomes" id="UP000626844"/>
    </source>
</evidence>
<dbReference type="PROSITE" id="PS00041">
    <property type="entry name" value="HTH_ARAC_FAMILY_1"/>
    <property type="match status" value="1"/>
</dbReference>
<dbReference type="Proteomes" id="UP000626844">
    <property type="component" value="Unassembled WGS sequence"/>
</dbReference>
<keyword evidence="3" id="KW-0804">Transcription</keyword>
<dbReference type="RefSeq" id="WP_191155153.1">
    <property type="nucleotide sequence ID" value="NZ_JACXAI010000002.1"/>
</dbReference>
<organism evidence="6 7">
    <name type="scientific">Metabacillus arenae</name>
    <dbReference type="NCBI Taxonomy" id="2771434"/>
    <lineage>
        <taxon>Bacteria</taxon>
        <taxon>Bacillati</taxon>
        <taxon>Bacillota</taxon>
        <taxon>Bacilli</taxon>
        <taxon>Bacillales</taxon>
        <taxon>Bacillaceae</taxon>
        <taxon>Metabacillus</taxon>
    </lineage>
</organism>
<dbReference type="PROSITE" id="PS01124">
    <property type="entry name" value="HTH_ARAC_FAMILY_2"/>
    <property type="match status" value="1"/>
</dbReference>
<dbReference type="InterPro" id="IPR009057">
    <property type="entry name" value="Homeodomain-like_sf"/>
</dbReference>
<dbReference type="InterPro" id="IPR041522">
    <property type="entry name" value="CdaR_GGDEF"/>
</dbReference>
<protein>
    <submittedName>
        <fullName evidence="6">AraC family transcriptional regulator</fullName>
    </submittedName>
</protein>
<proteinExistence type="predicted"/>
<dbReference type="AlphaFoldDB" id="A0A926RUU5"/>
<dbReference type="SUPFAM" id="SSF46689">
    <property type="entry name" value="Homeodomain-like"/>
    <property type="match status" value="2"/>
</dbReference>
<gene>
    <name evidence="6" type="ORF">IC621_01780</name>
</gene>
<dbReference type="Pfam" id="PF12833">
    <property type="entry name" value="HTH_18"/>
    <property type="match status" value="1"/>
</dbReference>
<dbReference type="InterPro" id="IPR018060">
    <property type="entry name" value="HTH_AraC"/>
</dbReference>
<dbReference type="EMBL" id="JACXAI010000002">
    <property type="protein sequence ID" value="MBD1378948.1"/>
    <property type="molecule type" value="Genomic_DNA"/>
</dbReference>
<sequence>MKSFKNLYFRRIFLFGILCITIPILLFSIVSYSIFTSYLDEQVLQSNLANISQVKKRMDAELEFISKSTKNLVGDSDLNQLIYNSNLKNENDHIQSIHTKLRDIKKSIKDSYSIDLYIPKLEMIISSEKGVISPLSNQLLASYQNVEANRKPVWDYYNEQGAADLLAYYQPLPVISNFPQAYLTVHTYESAFSRIYGLDIYQTVGEMYILNRSGKVVSHSNKKFLGTYLSNKYQSALKEIDRSSEQDNYYTDQETKETYFYSKSTTSDLIAVYRIDNDRLFPHRKTASIFFVLAFSLILLGSIYIFYQANKLLKPMVLYLKEMNVPLEKLNKEEIWNILRKNRKLLLKEIFSLEKWKKKNSLELEKYSWLKLLHGPCEMGTSKQSIDLLSNQLNFDKPYRVIFIEPYAGLSSQNSLLHDKGLMLFAIRNIGGEVLDQKNIEGFIVEAIENNGIVLILWLSTISEENYHVETNQVIALLQQSFYSTLKIAACIGIGKVYFSLDGINKSFNEATEALKEKYIKADQKIYYYEEVETTRPFSYPYQIESELIKELKDNNLENTLQKFNEWSIQIENNCKNCQMISDAYFILFVSFKRILDEISDNQFDLFYEVPFRKLSHFQSFIAFKAWFENKVVIFVLNQIKTISEKKGIKAVEFVKSYMKEHIYEDHTLTSAAEKVGLSSAYLSRLFKKITGESFLNYLSHIKVEKSKELLLQTDMNISEIAVKIGYSERTYGRLFKKITGTTPNNFRLSHSKQFSEKSKKIGGG</sequence>